<evidence type="ECO:0000256" key="4">
    <source>
        <dbReference type="ARBA" id="ARBA00022679"/>
    </source>
</evidence>
<dbReference type="InterPro" id="IPR036279">
    <property type="entry name" value="5-3_exonuclease_C_sf"/>
</dbReference>
<dbReference type="Pfam" id="PF02739">
    <property type="entry name" value="5_3_exonuc_N"/>
    <property type="match status" value="1"/>
</dbReference>
<proteinExistence type="inferred from homology"/>
<evidence type="ECO:0000256" key="13">
    <source>
        <dbReference type="ARBA" id="ARBA00023204"/>
    </source>
</evidence>
<dbReference type="InterPro" id="IPR012337">
    <property type="entry name" value="RNaseH-like_sf"/>
</dbReference>
<dbReference type="SUPFAM" id="SSF56672">
    <property type="entry name" value="DNA/RNA polymerases"/>
    <property type="match status" value="1"/>
</dbReference>
<comment type="subunit">
    <text evidence="16">Single-chain monomer with multiple functions.</text>
</comment>
<sequence>MILDGNSLVHRAFHALPLLTTSGGQFTNAVYGFITMLQKIVRQEKPDYLAVAFDRSRMTFRHRDFEDYKANRKATPDELRPQFPLVKRVLQALRIPVLELDGFEGDDLIKAVVDAAEERGFRVLIVTGDRDLLQLVSPQTSALITRKGISELECFTPETVRKKYGIDPAQVPDLKGLKGDQSDNIPGVPGIGEKTAVRLLNQFGSLEGCLANLEKIPPRVAALLRQYSEQAVISKKLATLSKDVPIKVDFGDLKVEEPDYDALIGIYQELEFKSLLKSLREEMPEAAAEPDDEDCRIVSTMPDLIALLDELKKAGEFALCFDRGSSSPLKAPLTRLGLAWGEESCAVVEFPSGRGQLREKMLAAISGLLADPECAKLCHDAKAEMIICSRNGLELKGVSGDTMLAAYLLNPSLSSPALEEIVLKYLGQVVSFDREVTRAARCARAIWKVWPVLRTSLERDELWELFSSLELPLSGVLARMELTGVRLDVAQLEEMSREFGKHLANLVGEIYALAGEGFNINSPKQLGYILFEKLKLPVIKRTKTGYSTDAEVLDKLAPYHEIAGKLLEYRQFAKLKSTYVDGLQGLVDRETGKVHTTFNQTITATGRLSSTEPNLQNIPIKMEPGRKIRRAFVPSEPGWLILAADYSQIELRVLAHMSRDERLIADFLNGEDIHTRTAATVFGVAPEEVTPDLRRRAKGINYGIVYGITEYGLARDIGVSREEAALYIANYFRQYPGVKRFIEETIAAARERGYVQTLLKRRRYLPDLLSSNRNVRSFGERTAINTPIQGSAADIIKLAMLRVDREMRERGLRARMILQVHDELVFELPKEELGVLVPLVRNGMEKIMELAVPLRVDIEVGPNWYDLTKVDEADA</sequence>
<evidence type="ECO:0000256" key="12">
    <source>
        <dbReference type="ARBA" id="ARBA00023125"/>
    </source>
</evidence>
<organism evidence="19 20">
    <name type="scientific">Thermacetogenium phaeum</name>
    <dbReference type="NCBI Taxonomy" id="85874"/>
    <lineage>
        <taxon>Bacteria</taxon>
        <taxon>Bacillati</taxon>
        <taxon>Bacillota</taxon>
        <taxon>Clostridia</taxon>
        <taxon>Thermoanaerobacterales</taxon>
        <taxon>Thermoanaerobacteraceae</taxon>
        <taxon>Thermacetogenium</taxon>
    </lineage>
</organism>
<feature type="domain" description="5'-3' exonuclease" evidence="17">
    <location>
        <begin position="1"/>
        <end position="256"/>
    </location>
</feature>
<dbReference type="GO" id="GO:0003677">
    <property type="term" value="F:DNA binding"/>
    <property type="evidence" value="ECO:0007669"/>
    <property type="project" value="UniProtKB-UniRule"/>
</dbReference>
<feature type="domain" description="DNA-directed DNA polymerase family A palm" evidence="18">
    <location>
        <begin position="625"/>
        <end position="832"/>
    </location>
</feature>
<keyword evidence="13 16" id="KW-0234">DNA repair</keyword>
<dbReference type="Pfam" id="PF00476">
    <property type="entry name" value="DNA_pol_A"/>
    <property type="match status" value="1"/>
</dbReference>
<evidence type="ECO:0000256" key="2">
    <source>
        <dbReference type="ARBA" id="ARBA00012417"/>
    </source>
</evidence>
<dbReference type="InterPro" id="IPR043502">
    <property type="entry name" value="DNA/RNA_pol_sf"/>
</dbReference>
<dbReference type="GO" id="GO:0003887">
    <property type="term" value="F:DNA-directed DNA polymerase activity"/>
    <property type="evidence" value="ECO:0007669"/>
    <property type="project" value="UniProtKB-UniRule"/>
</dbReference>
<keyword evidence="5 16" id="KW-0548">Nucleotidyltransferase</keyword>
<keyword evidence="9 16" id="KW-0378">Hydrolase</keyword>
<dbReference type="NCBIfam" id="NF004397">
    <property type="entry name" value="PRK05755.1"/>
    <property type="match status" value="1"/>
</dbReference>
<dbReference type="InterPro" id="IPR002421">
    <property type="entry name" value="5-3_exonuclease"/>
</dbReference>
<dbReference type="FunFam" id="1.10.150.20:FF:000002">
    <property type="entry name" value="DNA polymerase I"/>
    <property type="match status" value="1"/>
</dbReference>
<dbReference type="NCBIfam" id="TIGR00593">
    <property type="entry name" value="pola"/>
    <property type="match status" value="1"/>
</dbReference>
<dbReference type="SMART" id="SM00279">
    <property type="entry name" value="HhH2"/>
    <property type="match status" value="1"/>
</dbReference>
<evidence type="ECO:0000313" key="19">
    <source>
        <dbReference type="EMBL" id="KUK36716.1"/>
    </source>
</evidence>
<dbReference type="GO" id="GO:0008409">
    <property type="term" value="F:5'-3' exonuclease activity"/>
    <property type="evidence" value="ECO:0007669"/>
    <property type="project" value="UniProtKB-UniRule"/>
</dbReference>
<dbReference type="FunFam" id="3.40.50.1010:FF:000001">
    <property type="entry name" value="DNA polymerase I"/>
    <property type="match status" value="1"/>
</dbReference>
<evidence type="ECO:0000256" key="7">
    <source>
        <dbReference type="ARBA" id="ARBA00022722"/>
    </source>
</evidence>
<dbReference type="SUPFAM" id="SSF53098">
    <property type="entry name" value="Ribonuclease H-like"/>
    <property type="match status" value="1"/>
</dbReference>
<dbReference type="AlphaFoldDB" id="A0A117LBF1"/>
<dbReference type="InterPro" id="IPR008918">
    <property type="entry name" value="HhH2"/>
</dbReference>
<accession>A0A117LBF1</accession>
<dbReference type="InterPro" id="IPR029060">
    <property type="entry name" value="PIN-like_dom_sf"/>
</dbReference>
<dbReference type="Gene3D" id="1.10.150.20">
    <property type="entry name" value="5' to 3' exonuclease, C-terminal subdomain"/>
    <property type="match status" value="2"/>
</dbReference>
<evidence type="ECO:0000256" key="16">
    <source>
        <dbReference type="RuleBase" id="RU004460"/>
    </source>
</evidence>
<dbReference type="Gene3D" id="3.30.70.370">
    <property type="match status" value="1"/>
</dbReference>
<dbReference type="EMBL" id="LGFO01000051">
    <property type="protein sequence ID" value="KUK36716.1"/>
    <property type="molecule type" value="Genomic_DNA"/>
</dbReference>
<dbReference type="FunFam" id="1.10.150.20:FF:000003">
    <property type="entry name" value="DNA polymerase I"/>
    <property type="match status" value="1"/>
</dbReference>
<evidence type="ECO:0000256" key="8">
    <source>
        <dbReference type="ARBA" id="ARBA00022763"/>
    </source>
</evidence>
<evidence type="ECO:0000256" key="1">
    <source>
        <dbReference type="ARBA" id="ARBA00007705"/>
    </source>
</evidence>
<dbReference type="CDD" id="cd09859">
    <property type="entry name" value="PIN_53EXO"/>
    <property type="match status" value="1"/>
</dbReference>
<dbReference type="InterPro" id="IPR054690">
    <property type="entry name" value="DNA_polI_exonuclease"/>
</dbReference>
<dbReference type="CDD" id="cd08637">
    <property type="entry name" value="DNA_pol_A_pol_I_C"/>
    <property type="match status" value="1"/>
</dbReference>
<protein>
    <recommendedName>
        <fullName evidence="3 15">DNA polymerase I</fullName>
        <ecNumber evidence="2 15">2.7.7.7</ecNumber>
    </recommendedName>
</protein>
<dbReference type="InterPro" id="IPR018320">
    <property type="entry name" value="DNA_polymerase_1"/>
</dbReference>
<dbReference type="CDD" id="cd09898">
    <property type="entry name" value="H3TH_53EXO"/>
    <property type="match status" value="1"/>
</dbReference>
<dbReference type="CDD" id="cd06140">
    <property type="entry name" value="DNA_polA_I_Bacillus_like_exo"/>
    <property type="match status" value="1"/>
</dbReference>
<dbReference type="Pfam" id="PF22619">
    <property type="entry name" value="DNA_polI_exo1"/>
    <property type="match status" value="1"/>
</dbReference>
<evidence type="ECO:0000256" key="6">
    <source>
        <dbReference type="ARBA" id="ARBA00022705"/>
    </source>
</evidence>
<dbReference type="InterPro" id="IPR002298">
    <property type="entry name" value="DNA_polymerase_A"/>
</dbReference>
<dbReference type="PATRIC" id="fig|85874.4.peg.1726"/>
<dbReference type="SMART" id="SM00482">
    <property type="entry name" value="POLAc"/>
    <property type="match status" value="1"/>
</dbReference>
<comment type="caution">
    <text evidence="19">The sequence shown here is derived from an EMBL/GenBank/DDBJ whole genome shotgun (WGS) entry which is preliminary data.</text>
</comment>
<dbReference type="Proteomes" id="UP000053326">
    <property type="component" value="Unassembled WGS sequence"/>
</dbReference>
<evidence type="ECO:0000256" key="15">
    <source>
        <dbReference type="NCBIfam" id="TIGR00593"/>
    </source>
</evidence>
<keyword evidence="7" id="KW-0540">Nuclease</keyword>
<dbReference type="GO" id="GO:0006261">
    <property type="term" value="P:DNA-templated DNA replication"/>
    <property type="evidence" value="ECO:0007669"/>
    <property type="project" value="UniProtKB-UniRule"/>
</dbReference>
<dbReference type="SMART" id="SM00475">
    <property type="entry name" value="53EXOc"/>
    <property type="match status" value="1"/>
</dbReference>
<dbReference type="InterPro" id="IPR020045">
    <property type="entry name" value="DNA_polI_H3TH"/>
</dbReference>
<dbReference type="Gene3D" id="1.20.1060.10">
    <property type="entry name" value="Taq DNA Polymerase, Chain T, domain 4"/>
    <property type="match status" value="1"/>
</dbReference>
<keyword evidence="6 16" id="KW-0235">DNA replication</keyword>
<evidence type="ECO:0000313" key="20">
    <source>
        <dbReference type="Proteomes" id="UP000053326"/>
    </source>
</evidence>
<dbReference type="Gene3D" id="3.40.50.1010">
    <property type="entry name" value="5'-nuclease"/>
    <property type="match status" value="1"/>
</dbReference>
<comment type="catalytic activity">
    <reaction evidence="14 16">
        <text>DNA(n) + a 2'-deoxyribonucleoside 5'-triphosphate = DNA(n+1) + diphosphate</text>
        <dbReference type="Rhea" id="RHEA:22508"/>
        <dbReference type="Rhea" id="RHEA-COMP:17339"/>
        <dbReference type="Rhea" id="RHEA-COMP:17340"/>
        <dbReference type="ChEBI" id="CHEBI:33019"/>
        <dbReference type="ChEBI" id="CHEBI:61560"/>
        <dbReference type="ChEBI" id="CHEBI:173112"/>
        <dbReference type="EC" id="2.7.7.7"/>
    </reaction>
</comment>
<dbReference type="FunFam" id="1.20.1060.10:FF:000001">
    <property type="entry name" value="DNA polymerase I"/>
    <property type="match status" value="1"/>
</dbReference>
<dbReference type="Pfam" id="PF01367">
    <property type="entry name" value="5_3_exonuc"/>
    <property type="match status" value="1"/>
</dbReference>
<dbReference type="InterPro" id="IPR036397">
    <property type="entry name" value="RNaseH_sf"/>
</dbReference>
<dbReference type="InterPro" id="IPR020046">
    <property type="entry name" value="5-3_exonucl_a-hlix_arch_N"/>
</dbReference>
<evidence type="ECO:0000259" key="17">
    <source>
        <dbReference type="SMART" id="SM00475"/>
    </source>
</evidence>
<keyword evidence="11 16" id="KW-0239">DNA-directed DNA polymerase</keyword>
<reference evidence="20" key="1">
    <citation type="journal article" date="2015" name="MBio">
        <title>Genome-Resolved Metagenomic Analysis Reveals Roles for Candidate Phyla and Other Microbial Community Members in Biogeochemical Transformations in Oil Reservoirs.</title>
        <authorList>
            <person name="Hu P."/>
            <person name="Tom L."/>
            <person name="Singh A."/>
            <person name="Thomas B.C."/>
            <person name="Baker B.J."/>
            <person name="Piceno Y.M."/>
            <person name="Andersen G.L."/>
            <person name="Banfield J.F."/>
        </authorList>
    </citation>
    <scope>NUCLEOTIDE SEQUENCE [LARGE SCALE GENOMIC DNA]</scope>
</reference>
<keyword evidence="12 16" id="KW-0238">DNA-binding</keyword>
<comment type="function">
    <text evidence="16">In addition to polymerase activity, this DNA polymerase exhibits 5'-3' exonuclease activity.</text>
</comment>
<keyword evidence="4 16" id="KW-0808">Transferase</keyword>
<dbReference type="SUPFAM" id="SSF47807">
    <property type="entry name" value="5' to 3' exonuclease, C-terminal subdomain"/>
    <property type="match status" value="1"/>
</dbReference>
<evidence type="ECO:0000256" key="11">
    <source>
        <dbReference type="ARBA" id="ARBA00022932"/>
    </source>
</evidence>
<gene>
    <name evidence="16" type="primary">polA</name>
    <name evidence="19" type="ORF">XD66_0573</name>
</gene>
<keyword evidence="8 16" id="KW-0227">DNA damage</keyword>
<evidence type="ECO:0000256" key="10">
    <source>
        <dbReference type="ARBA" id="ARBA00022839"/>
    </source>
</evidence>
<evidence type="ECO:0000259" key="18">
    <source>
        <dbReference type="SMART" id="SM00482"/>
    </source>
</evidence>
<dbReference type="EC" id="2.7.7.7" evidence="2 15"/>
<comment type="similarity">
    <text evidence="1 16">Belongs to the DNA polymerase type-A family.</text>
</comment>
<evidence type="ECO:0000256" key="9">
    <source>
        <dbReference type="ARBA" id="ARBA00022801"/>
    </source>
</evidence>
<evidence type="ECO:0000256" key="14">
    <source>
        <dbReference type="ARBA" id="ARBA00049244"/>
    </source>
</evidence>
<keyword evidence="10 16" id="KW-0269">Exonuclease</keyword>
<dbReference type="GO" id="GO:0006302">
    <property type="term" value="P:double-strand break repair"/>
    <property type="evidence" value="ECO:0007669"/>
    <property type="project" value="TreeGrafter"/>
</dbReference>
<evidence type="ECO:0000256" key="5">
    <source>
        <dbReference type="ARBA" id="ARBA00022695"/>
    </source>
</evidence>
<dbReference type="PANTHER" id="PTHR10133:SF27">
    <property type="entry name" value="DNA POLYMERASE NU"/>
    <property type="match status" value="1"/>
</dbReference>
<dbReference type="PANTHER" id="PTHR10133">
    <property type="entry name" value="DNA POLYMERASE I"/>
    <property type="match status" value="1"/>
</dbReference>
<dbReference type="SUPFAM" id="SSF88723">
    <property type="entry name" value="PIN domain-like"/>
    <property type="match status" value="1"/>
</dbReference>
<dbReference type="InterPro" id="IPR001098">
    <property type="entry name" value="DNA-dir_DNA_pol_A_palm_dom"/>
</dbReference>
<name>A0A117LBF1_9THEO</name>
<evidence type="ECO:0000256" key="3">
    <source>
        <dbReference type="ARBA" id="ARBA00020311"/>
    </source>
</evidence>
<dbReference type="PRINTS" id="PR00868">
    <property type="entry name" value="DNAPOLI"/>
</dbReference>
<dbReference type="Gene3D" id="3.30.420.10">
    <property type="entry name" value="Ribonuclease H-like superfamily/Ribonuclease H"/>
    <property type="match status" value="1"/>
</dbReference>